<feature type="transmembrane region" description="Helical" evidence="13">
    <location>
        <begin position="69"/>
        <end position="91"/>
    </location>
</feature>
<dbReference type="GO" id="GO:0016052">
    <property type="term" value="P:carbohydrate catabolic process"/>
    <property type="evidence" value="ECO:0007669"/>
    <property type="project" value="TreeGrafter"/>
</dbReference>
<evidence type="ECO:0000256" key="2">
    <source>
        <dbReference type="ARBA" id="ARBA00007534"/>
    </source>
</evidence>
<feature type="transmembrane region" description="Helical" evidence="13">
    <location>
        <begin position="180"/>
        <end position="199"/>
    </location>
</feature>
<dbReference type="PROSITE" id="PS00155">
    <property type="entry name" value="CUTINASE_1"/>
    <property type="match status" value="1"/>
</dbReference>
<dbReference type="InterPro" id="IPR000675">
    <property type="entry name" value="Cutinase/axe"/>
</dbReference>
<evidence type="ECO:0000256" key="10">
    <source>
        <dbReference type="PIRSR" id="PIRSR611150-1"/>
    </source>
</evidence>
<evidence type="ECO:0000313" key="14">
    <source>
        <dbReference type="EMBL" id="OQO14692.1"/>
    </source>
</evidence>
<accession>A0A1V8TU35</accession>
<dbReference type="Gene3D" id="1.20.1250.20">
    <property type="entry name" value="MFS general substrate transporter like domains"/>
    <property type="match status" value="1"/>
</dbReference>
<dbReference type="InterPro" id="IPR029058">
    <property type="entry name" value="AB_hydrolase_fold"/>
</dbReference>
<name>A0A1V8TU35_9PEZI</name>
<dbReference type="PROSITE" id="PS00931">
    <property type="entry name" value="CUTINASE_2"/>
    <property type="match status" value="1"/>
</dbReference>
<keyword evidence="4 12" id="KW-0719">Serine esterase</keyword>
<dbReference type="Proteomes" id="UP000192596">
    <property type="component" value="Unassembled WGS sequence"/>
</dbReference>
<keyword evidence="7 12" id="KW-0378">Hydrolase</keyword>
<dbReference type="PANTHER" id="PTHR48250">
    <property type="entry name" value="CUTINASE 2-RELATED"/>
    <property type="match status" value="1"/>
</dbReference>
<evidence type="ECO:0000256" key="3">
    <source>
        <dbReference type="ARBA" id="ARBA00013095"/>
    </source>
</evidence>
<feature type="disulfide bond" evidence="11">
    <location>
        <begin position="341"/>
        <end position="416"/>
    </location>
</feature>
<proteinExistence type="inferred from homology"/>
<dbReference type="GO" id="GO:0050525">
    <property type="term" value="F:cutinase activity"/>
    <property type="evidence" value="ECO:0007669"/>
    <property type="project" value="UniProtKB-UniRule"/>
</dbReference>
<dbReference type="InParanoid" id="A0A1V8TU35"/>
<comment type="catalytic activity">
    <reaction evidence="9 12">
        <text>cutin + H2O = cutin monomers.</text>
        <dbReference type="EC" id="3.1.1.74"/>
    </reaction>
</comment>
<keyword evidence="8 11" id="KW-1015">Disulfide bond</keyword>
<dbReference type="InterPro" id="IPR036259">
    <property type="entry name" value="MFS_trans_sf"/>
</dbReference>
<dbReference type="EC" id="3.1.1.74" evidence="3 12"/>
<dbReference type="InterPro" id="IPR011150">
    <property type="entry name" value="Cutinase_monf"/>
</dbReference>
<evidence type="ECO:0000256" key="9">
    <source>
        <dbReference type="ARBA" id="ARBA00034045"/>
    </source>
</evidence>
<reference evidence="15" key="1">
    <citation type="submission" date="2017-03" db="EMBL/GenBank/DDBJ databases">
        <title>Genomes of endolithic fungi from Antarctica.</title>
        <authorList>
            <person name="Coleine C."/>
            <person name="Masonjones S."/>
            <person name="Stajich J.E."/>
        </authorList>
    </citation>
    <scope>NUCLEOTIDE SEQUENCE [LARGE SCALE GENOMIC DNA]</scope>
    <source>
        <strain evidence="15">CCFEE 5527</strain>
    </source>
</reference>
<evidence type="ECO:0000256" key="11">
    <source>
        <dbReference type="PIRSR" id="PIRSR611150-2"/>
    </source>
</evidence>
<feature type="active site" description="Proton donor/acceptor" evidence="10">
    <location>
        <position position="492"/>
    </location>
</feature>
<sequence>MAIRALQCFFECTISPGFVLVVGTWYRTEEHSARALFWQSANAGFGIIANLVMYGIGSYAQKNDGIAPWRGISMVLGSCTVVLALICFALLGSPKEVIWLNKEEKRMAAARILRNKVGRDIIGVEWTWSQVPDAFRDPQLWFCLFNAFLSSVLNGGFTKFASIMYISFGFTQLEVLLIDIPRSVFSLLIFLSKAIIYSVTSIDYCVGNMVGFQICTAKKAPRYIPGTIGAAICLGIEFALICTWRGYYVWMNRKRDKAAKESGVTPEEQEKLGREMESYVLALLRHFPRLIIKHLLKCYDTMKLLALLSSVALALALPADLEKRQYIASNTQNQLTDGTPCRAITVIFARGTFESGNVGTIVGPPFFQALANSTGAGKIAVQGVAYPADVAGFNMGGDAGGSRNMANLAAQAQSQCPKTKLVLSGYSQGAQLVHNAAALISNSTTNFVSSVVVFGDPDRGQPVGRIPASKVKTFCNVGDNICDGGNLILPPHLTYATDAPAAAAFLRSKAGI</sequence>
<dbReference type="InterPro" id="IPR043579">
    <property type="entry name" value="CUTINASE_2"/>
</dbReference>
<dbReference type="STRING" id="1507870.A0A1V8TU35"/>
<dbReference type="SUPFAM" id="SSF103473">
    <property type="entry name" value="MFS general substrate transporter"/>
    <property type="match status" value="1"/>
</dbReference>
<evidence type="ECO:0000313" key="15">
    <source>
        <dbReference type="Proteomes" id="UP000192596"/>
    </source>
</evidence>
<dbReference type="EMBL" id="NAJO01000001">
    <property type="protein sequence ID" value="OQO14692.1"/>
    <property type="molecule type" value="Genomic_DNA"/>
</dbReference>
<dbReference type="OrthoDB" id="6730379at2759"/>
<dbReference type="GO" id="GO:0005576">
    <property type="term" value="C:extracellular region"/>
    <property type="evidence" value="ECO:0007669"/>
    <property type="project" value="UniProtKB-SubCell"/>
</dbReference>
<feature type="transmembrane region" description="Helical" evidence="13">
    <location>
        <begin position="36"/>
        <end position="57"/>
    </location>
</feature>
<feature type="transmembrane region" description="Helical" evidence="13">
    <location>
        <begin position="228"/>
        <end position="250"/>
    </location>
</feature>
<evidence type="ECO:0000256" key="1">
    <source>
        <dbReference type="ARBA" id="ARBA00004613"/>
    </source>
</evidence>
<evidence type="ECO:0000256" key="8">
    <source>
        <dbReference type="ARBA" id="ARBA00023157"/>
    </source>
</evidence>
<evidence type="ECO:0000256" key="13">
    <source>
        <dbReference type="SAM" id="Phobius"/>
    </source>
</evidence>
<keyword evidence="5 12" id="KW-0964">Secreted</keyword>
<feature type="disulfide bond" evidence="11">
    <location>
        <begin position="475"/>
        <end position="482"/>
    </location>
</feature>
<keyword evidence="13" id="KW-1133">Transmembrane helix</keyword>
<dbReference type="PANTHER" id="PTHR48250:SF3">
    <property type="entry name" value="CUTINASE 1-RELATED"/>
    <property type="match status" value="1"/>
</dbReference>
<evidence type="ECO:0000256" key="6">
    <source>
        <dbReference type="ARBA" id="ARBA00022729"/>
    </source>
</evidence>
<gene>
    <name evidence="14" type="ORF">B0A48_00073</name>
</gene>
<evidence type="ECO:0000256" key="4">
    <source>
        <dbReference type="ARBA" id="ARBA00022487"/>
    </source>
</evidence>
<comment type="caution">
    <text evidence="14">The sequence shown here is derived from an EMBL/GenBank/DDBJ whole genome shotgun (WGS) entry which is preliminary data.</text>
</comment>
<feature type="transmembrane region" description="Helical" evidence="13">
    <location>
        <begin position="139"/>
        <end position="168"/>
    </location>
</feature>
<keyword evidence="13" id="KW-0812">Transmembrane</keyword>
<feature type="active site" evidence="10">
    <location>
        <position position="479"/>
    </location>
</feature>
<keyword evidence="15" id="KW-1185">Reference proteome</keyword>
<evidence type="ECO:0000256" key="5">
    <source>
        <dbReference type="ARBA" id="ARBA00022525"/>
    </source>
</evidence>
<keyword evidence="13" id="KW-0472">Membrane</keyword>
<keyword evidence="6" id="KW-0732">Signal</keyword>
<comment type="function">
    <text evidence="12">Catalyzes the hydrolysis of complex carboxylic polyesters found in the cell wall of plants. Degrades cutin, a macromolecule that forms the structure of the plant cuticle.</text>
</comment>
<comment type="similarity">
    <text evidence="2 12">Belongs to the cutinase family.</text>
</comment>
<dbReference type="AlphaFoldDB" id="A0A1V8TU35"/>
<evidence type="ECO:0000256" key="7">
    <source>
        <dbReference type="ARBA" id="ARBA00022801"/>
    </source>
</evidence>
<evidence type="ECO:0000256" key="12">
    <source>
        <dbReference type="RuleBase" id="RU361263"/>
    </source>
</evidence>
<dbReference type="InterPro" id="IPR043580">
    <property type="entry name" value="CUTINASE_1"/>
</dbReference>
<feature type="active site" description="Nucleophile" evidence="10">
    <location>
        <position position="427"/>
    </location>
</feature>
<protein>
    <recommendedName>
        <fullName evidence="3 12">Cutinase</fullName>
        <ecNumber evidence="3 12">3.1.1.74</ecNumber>
    </recommendedName>
</protein>
<comment type="subcellular location">
    <subcellularLocation>
        <location evidence="1 12">Secreted</location>
    </subcellularLocation>
</comment>
<organism evidence="14 15">
    <name type="scientific">Cryoendolithus antarcticus</name>
    <dbReference type="NCBI Taxonomy" id="1507870"/>
    <lineage>
        <taxon>Eukaryota</taxon>
        <taxon>Fungi</taxon>
        <taxon>Dikarya</taxon>
        <taxon>Ascomycota</taxon>
        <taxon>Pezizomycotina</taxon>
        <taxon>Dothideomycetes</taxon>
        <taxon>Dothideomycetidae</taxon>
        <taxon>Cladosporiales</taxon>
        <taxon>Cladosporiaceae</taxon>
        <taxon>Cryoendolithus</taxon>
    </lineage>
</organism>
<dbReference type="Gene3D" id="3.40.50.1820">
    <property type="entry name" value="alpha/beta hydrolase"/>
    <property type="match status" value="1"/>
</dbReference>
<dbReference type="SUPFAM" id="SSF53474">
    <property type="entry name" value="alpha/beta-Hydrolases"/>
    <property type="match status" value="1"/>
</dbReference>
<dbReference type="Pfam" id="PF01083">
    <property type="entry name" value="Cutinase"/>
    <property type="match status" value="1"/>
</dbReference>
<dbReference type="SMART" id="SM01110">
    <property type="entry name" value="Cutinase"/>
    <property type="match status" value="1"/>
</dbReference>